<keyword evidence="3" id="KW-0472">Membrane</keyword>
<proteinExistence type="predicted"/>
<comment type="caution">
    <text evidence="5">The sequence shown here is derived from an EMBL/GenBank/DDBJ whole genome shotgun (WGS) entry which is preliminary data.</text>
</comment>
<dbReference type="GO" id="GO:0046983">
    <property type="term" value="F:protein dimerization activity"/>
    <property type="evidence" value="ECO:0007669"/>
    <property type="project" value="InterPro"/>
</dbReference>
<keyword evidence="6" id="KW-1185">Reference proteome</keyword>
<accession>A0A8H7EN27</accession>
<dbReference type="EMBL" id="JABAYA010000204">
    <property type="protein sequence ID" value="KAF7722275.1"/>
    <property type="molecule type" value="Genomic_DNA"/>
</dbReference>
<name>A0A8H7EN27_9FUNG</name>
<feature type="region of interest" description="Disordered" evidence="2">
    <location>
        <begin position="21"/>
        <end position="47"/>
    </location>
</feature>
<dbReference type="SMART" id="SM00353">
    <property type="entry name" value="HLH"/>
    <property type="match status" value="1"/>
</dbReference>
<evidence type="ECO:0000259" key="4">
    <source>
        <dbReference type="PROSITE" id="PS50888"/>
    </source>
</evidence>
<dbReference type="PROSITE" id="PS50888">
    <property type="entry name" value="BHLH"/>
    <property type="match status" value="1"/>
</dbReference>
<dbReference type="Proteomes" id="UP000605846">
    <property type="component" value="Unassembled WGS sequence"/>
</dbReference>
<dbReference type="Gene3D" id="4.10.280.10">
    <property type="entry name" value="Helix-loop-helix DNA-binding domain"/>
    <property type="match status" value="1"/>
</dbReference>
<feature type="coiled-coil region" evidence="1">
    <location>
        <begin position="263"/>
        <end position="290"/>
    </location>
</feature>
<dbReference type="Pfam" id="PF00010">
    <property type="entry name" value="HLH"/>
    <property type="match status" value="1"/>
</dbReference>
<dbReference type="OrthoDB" id="2133190at2759"/>
<feature type="compositionally biased region" description="Polar residues" evidence="2">
    <location>
        <begin position="21"/>
        <end position="32"/>
    </location>
</feature>
<evidence type="ECO:0000313" key="5">
    <source>
        <dbReference type="EMBL" id="KAF7722275.1"/>
    </source>
</evidence>
<feature type="transmembrane region" description="Helical" evidence="3">
    <location>
        <begin position="379"/>
        <end position="399"/>
    </location>
</feature>
<reference evidence="5" key="1">
    <citation type="submission" date="2020-01" db="EMBL/GenBank/DDBJ databases">
        <title>Genome Sequencing of Three Apophysomyces-Like Fungal Strains Confirms a Novel Fungal Genus in the Mucoromycota with divergent Burkholderia-like Endosymbiotic Bacteria.</title>
        <authorList>
            <person name="Stajich J.E."/>
            <person name="Macias A.M."/>
            <person name="Carter-House D."/>
            <person name="Lovett B."/>
            <person name="Kasson L.R."/>
            <person name="Berry K."/>
            <person name="Grigoriev I."/>
            <person name="Chang Y."/>
            <person name="Spatafora J."/>
            <person name="Kasson M.T."/>
        </authorList>
    </citation>
    <scope>NUCLEOTIDE SEQUENCE</scope>
    <source>
        <strain evidence="5">NRRL A-21654</strain>
    </source>
</reference>
<keyword evidence="1" id="KW-0175">Coiled coil</keyword>
<dbReference type="PANTHER" id="PTHR47336:SF2">
    <property type="entry name" value="TRANSCRIPTION FACTOR HMS1-RELATED"/>
    <property type="match status" value="1"/>
</dbReference>
<dbReference type="InterPro" id="IPR036638">
    <property type="entry name" value="HLH_DNA-bd_sf"/>
</dbReference>
<keyword evidence="3" id="KW-0812">Transmembrane</keyword>
<organism evidence="5 6">
    <name type="scientific">Apophysomyces ossiformis</name>
    <dbReference type="NCBI Taxonomy" id="679940"/>
    <lineage>
        <taxon>Eukaryota</taxon>
        <taxon>Fungi</taxon>
        <taxon>Fungi incertae sedis</taxon>
        <taxon>Mucoromycota</taxon>
        <taxon>Mucoromycotina</taxon>
        <taxon>Mucoromycetes</taxon>
        <taxon>Mucorales</taxon>
        <taxon>Mucorineae</taxon>
        <taxon>Mucoraceae</taxon>
        <taxon>Apophysomyces</taxon>
    </lineage>
</organism>
<dbReference type="InterPro" id="IPR052099">
    <property type="entry name" value="Regulatory_TF_Diverse"/>
</dbReference>
<evidence type="ECO:0000256" key="3">
    <source>
        <dbReference type="SAM" id="Phobius"/>
    </source>
</evidence>
<dbReference type="InterPro" id="IPR011598">
    <property type="entry name" value="bHLH_dom"/>
</dbReference>
<feature type="domain" description="BHLH" evidence="4">
    <location>
        <begin position="150"/>
        <end position="227"/>
    </location>
</feature>
<evidence type="ECO:0000256" key="2">
    <source>
        <dbReference type="SAM" id="MobiDB-lite"/>
    </source>
</evidence>
<dbReference type="SUPFAM" id="SSF47459">
    <property type="entry name" value="HLH, helix-loop-helix DNA-binding domain"/>
    <property type="match status" value="1"/>
</dbReference>
<keyword evidence="3" id="KW-1133">Transmembrane helix</keyword>
<dbReference type="AlphaFoldDB" id="A0A8H7EN27"/>
<evidence type="ECO:0000256" key="1">
    <source>
        <dbReference type="SAM" id="Coils"/>
    </source>
</evidence>
<dbReference type="PANTHER" id="PTHR47336">
    <property type="entry name" value="TRANSCRIPTION FACTOR HMS1-RELATED"/>
    <property type="match status" value="1"/>
</dbReference>
<protein>
    <recommendedName>
        <fullName evidence="4">BHLH domain-containing protein</fullName>
    </recommendedName>
</protein>
<evidence type="ECO:0000313" key="6">
    <source>
        <dbReference type="Proteomes" id="UP000605846"/>
    </source>
</evidence>
<gene>
    <name evidence="5" type="ORF">EC973_003495</name>
</gene>
<sequence length="416" mass="48167">MLLQQEIVDLGFDSTYLGTDPLSSQGSNNKSTDALDHNPSPVQDPTDYLLGENDFDVFDWCLNGEKDQPPPLVTTTSVPTATPSPLAPTPVDYCCYPLPPSPPQQKEDMQSFQFPLYSFNEVAYMTIPNNLSGKSEPTTRKRKLDEEFIHKKVAHNAIERRYRNNINDRIQELKNVVPALYKAKASSSEDDDDESDEEERIVDGVPVAKKLNKATILRKATEYIDYLKHTNELVDRENRILEQILAQMPNGAPLLARFQVQKREYHEMEQQRLARERKEAKEREKIERQRMLRERAAQRAALAELIPKPERRPYKRRASKRQNEPKSDNKMFTVMFMCLALFATSPSTPSYVRQHSVHSVPQSSDFVVQTVDYRTIIRYILYIAVIGYFFLIPLLCRVLRVKPIIRPMHQFNEKKH</sequence>